<evidence type="ECO:0000256" key="4">
    <source>
        <dbReference type="ARBA" id="ARBA00022679"/>
    </source>
</evidence>
<dbReference type="RefSeq" id="WP_057418745.1">
    <property type="nucleotide sequence ID" value="NZ_LJPT01000127.1"/>
</dbReference>
<dbReference type="PANTHER" id="PTHR33841:SF5">
    <property type="entry name" value="DNA METHYLASE (MODIFICATION METHYLASE) (METHYLTRANSFERASE)-RELATED"/>
    <property type="match status" value="1"/>
</dbReference>
<evidence type="ECO:0000256" key="3">
    <source>
        <dbReference type="ARBA" id="ARBA00022603"/>
    </source>
</evidence>
<keyword evidence="3" id="KW-0489">Methyltransferase</keyword>
<comment type="catalytic activity">
    <reaction evidence="7">
        <text>a 2'-deoxyadenosine in DNA + S-adenosyl-L-methionine = an N(6)-methyl-2'-deoxyadenosine in DNA + S-adenosyl-L-homocysteine + H(+)</text>
        <dbReference type="Rhea" id="RHEA:15197"/>
        <dbReference type="Rhea" id="RHEA-COMP:12418"/>
        <dbReference type="Rhea" id="RHEA-COMP:12419"/>
        <dbReference type="ChEBI" id="CHEBI:15378"/>
        <dbReference type="ChEBI" id="CHEBI:57856"/>
        <dbReference type="ChEBI" id="CHEBI:59789"/>
        <dbReference type="ChEBI" id="CHEBI:90615"/>
        <dbReference type="ChEBI" id="CHEBI:90616"/>
        <dbReference type="EC" id="2.1.1.72"/>
    </reaction>
</comment>
<evidence type="ECO:0000259" key="9">
    <source>
        <dbReference type="Pfam" id="PF22837"/>
    </source>
</evidence>
<dbReference type="InterPro" id="IPR054520">
    <property type="entry name" value="M_Eco57I_C"/>
</dbReference>
<evidence type="ECO:0000256" key="2">
    <source>
        <dbReference type="ARBA" id="ARBA00011900"/>
    </source>
</evidence>
<dbReference type="GO" id="GO:0032259">
    <property type="term" value="P:methylation"/>
    <property type="evidence" value="ECO:0007669"/>
    <property type="project" value="UniProtKB-KW"/>
</dbReference>
<keyword evidence="5" id="KW-0949">S-adenosyl-L-methionine</keyword>
<evidence type="ECO:0000313" key="11">
    <source>
        <dbReference type="Proteomes" id="UP000050425"/>
    </source>
</evidence>
<gene>
    <name evidence="10" type="ORF">ALO88_00565</name>
</gene>
<evidence type="ECO:0000256" key="5">
    <source>
        <dbReference type="ARBA" id="ARBA00022691"/>
    </source>
</evidence>
<dbReference type="InterPro" id="IPR050953">
    <property type="entry name" value="N4_N6_ade-DNA_methylase"/>
</dbReference>
<dbReference type="InterPro" id="IPR029063">
    <property type="entry name" value="SAM-dependent_MTases_sf"/>
</dbReference>
<name>A0A0N8QN31_9PSED</name>
<dbReference type="EC" id="2.1.1.72" evidence="2"/>
<sequence>MKQAYQAPLAGSAPGAERRKRLGQYFTGVGLGRILAALAQAEKAESIIDPMAGTGDLLASCLEIGAVPASIAGIEIDRAARDACAKRLPQADCILGSAFDPDTISRLRKTDWDLVIGNPPYVRYQSFSEKAAVDHVLPTATQIRTGLLRTLPSLSALDAEDKRLFAHLISGYSGLSDLAVPSWILCAGLVKPGGRLALVVPESWLTRDYATIVHYLLFRWFEIEFTVEDEHASWFDDAQVKTTLIVAKRVERRASALVRSDSSTYCHILISSAAATPESPIGRIALAGGSSPERDFAKQARSWLEDGASHPNGLVRARPASLKLACRNMVAAASRQKWFAAIGETGSQVSQGVYVSHEIDNWLARQGIAPSFATFESQGVAVGQGLRTGANGFFYADGVRSSGHIALSFSGPLAGWVARAPDSVARPVIRRQSELPAGFVVSTELVTGWALDLRQHALPEDLGEADMFPSVYECMPESIAAVVRAAGQANFGTDAKPQKVWDLTAVSPNIRPAARGMPPRHWYMLPDFVARHLPDILLARVNSSTPRAYLNKTRQCLIDANFSTMWTLPLSKWSAAALLAFMNSAWAQAVIETSGAVMGGGALKVEATHLRRFPVPAFHEEQLCKLSRYGDELAAAAEHAEVEAVLNDINAVVGEALGCDREGIKELCKIARVGQERRSKHNTKNGARDCGEIC</sequence>
<dbReference type="Pfam" id="PF07669">
    <property type="entry name" value="Eco57I"/>
    <property type="match status" value="1"/>
</dbReference>
<dbReference type="PANTHER" id="PTHR33841">
    <property type="entry name" value="DNA METHYLTRANSFERASE YEEA-RELATED"/>
    <property type="match status" value="1"/>
</dbReference>
<dbReference type="GO" id="GO:0009307">
    <property type="term" value="P:DNA restriction-modification system"/>
    <property type="evidence" value="ECO:0007669"/>
    <property type="project" value="UniProtKB-KW"/>
</dbReference>
<protein>
    <recommendedName>
        <fullName evidence="2">site-specific DNA-methyltransferase (adenine-specific)</fullName>
        <ecNumber evidence="2">2.1.1.72</ecNumber>
    </recommendedName>
</protein>
<accession>A0A0N8QN31</accession>
<dbReference type="PRINTS" id="PR00507">
    <property type="entry name" value="N12N6MTFRASE"/>
</dbReference>
<dbReference type="PROSITE" id="PS00092">
    <property type="entry name" value="N6_MTASE"/>
    <property type="match status" value="1"/>
</dbReference>
<organism evidence="10 11">
    <name type="scientific">Pseudomonas syringae pv. antirrhini</name>
    <dbReference type="NCBI Taxonomy" id="251702"/>
    <lineage>
        <taxon>Bacteria</taxon>
        <taxon>Pseudomonadati</taxon>
        <taxon>Pseudomonadota</taxon>
        <taxon>Gammaproteobacteria</taxon>
        <taxon>Pseudomonadales</taxon>
        <taxon>Pseudomonadaceae</taxon>
        <taxon>Pseudomonas</taxon>
    </lineage>
</organism>
<dbReference type="Gene3D" id="3.40.50.150">
    <property type="entry name" value="Vaccinia Virus protein VP39"/>
    <property type="match status" value="1"/>
</dbReference>
<feature type="domain" description="Type II methyltransferase M.Eco57I C-terminal" evidence="9">
    <location>
        <begin position="521"/>
        <end position="634"/>
    </location>
</feature>
<comment type="caution">
    <text evidence="10">The sequence shown here is derived from an EMBL/GenBank/DDBJ whole genome shotgun (WGS) entry which is preliminary data.</text>
</comment>
<dbReference type="GO" id="GO:0003676">
    <property type="term" value="F:nucleic acid binding"/>
    <property type="evidence" value="ECO:0007669"/>
    <property type="project" value="InterPro"/>
</dbReference>
<evidence type="ECO:0000256" key="7">
    <source>
        <dbReference type="ARBA" id="ARBA00047942"/>
    </source>
</evidence>
<dbReference type="PATRIC" id="fig|251702.3.peg.729"/>
<proteinExistence type="inferred from homology"/>
<evidence type="ECO:0000259" key="8">
    <source>
        <dbReference type="Pfam" id="PF07669"/>
    </source>
</evidence>
<dbReference type="Proteomes" id="UP000050425">
    <property type="component" value="Unassembled WGS sequence"/>
</dbReference>
<evidence type="ECO:0000256" key="6">
    <source>
        <dbReference type="ARBA" id="ARBA00022747"/>
    </source>
</evidence>
<dbReference type="AlphaFoldDB" id="A0A0N8QN31"/>
<keyword evidence="4" id="KW-0808">Transferase</keyword>
<dbReference type="EMBL" id="LJPT01000127">
    <property type="protein sequence ID" value="KPW46454.1"/>
    <property type="molecule type" value="Genomic_DNA"/>
</dbReference>
<dbReference type="GO" id="GO:0009007">
    <property type="term" value="F:site-specific DNA-methyltransferase (adenine-specific) activity"/>
    <property type="evidence" value="ECO:0007669"/>
    <property type="project" value="UniProtKB-EC"/>
</dbReference>
<dbReference type="Pfam" id="PF22837">
    <property type="entry name" value="M_Eco57I_C"/>
    <property type="match status" value="1"/>
</dbReference>
<dbReference type="InterPro" id="IPR002052">
    <property type="entry name" value="DNA_methylase_N6_adenine_CS"/>
</dbReference>
<dbReference type="InterPro" id="IPR011639">
    <property type="entry name" value="MethylTrfase_TaqI-like_dom"/>
</dbReference>
<dbReference type="SUPFAM" id="SSF53335">
    <property type="entry name" value="S-adenosyl-L-methionine-dependent methyltransferases"/>
    <property type="match status" value="1"/>
</dbReference>
<feature type="domain" description="Type II methyltransferase M.TaqI-like" evidence="8">
    <location>
        <begin position="108"/>
        <end position="211"/>
    </location>
</feature>
<keyword evidence="6" id="KW-0680">Restriction system</keyword>
<evidence type="ECO:0000256" key="1">
    <source>
        <dbReference type="ARBA" id="ARBA00006594"/>
    </source>
</evidence>
<reference evidence="10 11" key="1">
    <citation type="submission" date="2015-09" db="EMBL/GenBank/DDBJ databases">
        <title>Genome announcement of multiple Pseudomonas syringae strains.</title>
        <authorList>
            <person name="Thakur S."/>
            <person name="Wang P.W."/>
            <person name="Gong Y."/>
            <person name="Weir B.S."/>
            <person name="Guttman D.S."/>
        </authorList>
    </citation>
    <scope>NUCLEOTIDE SEQUENCE [LARGE SCALE GENOMIC DNA]</scope>
    <source>
        <strain evidence="10 11">ICMP4303</strain>
    </source>
</reference>
<evidence type="ECO:0000313" key="10">
    <source>
        <dbReference type="EMBL" id="KPW46454.1"/>
    </source>
</evidence>
<comment type="similarity">
    <text evidence="1">Belongs to the N(4)/N(6)-methyltransferase family.</text>
</comment>